<dbReference type="Proteomes" id="UP000808349">
    <property type="component" value="Unassembled WGS sequence"/>
</dbReference>
<dbReference type="EMBL" id="JADKFW010000010">
    <property type="protein sequence ID" value="MBK9718489.1"/>
    <property type="molecule type" value="Genomic_DNA"/>
</dbReference>
<comment type="caution">
    <text evidence="1">The sequence shown here is derived from an EMBL/GenBank/DDBJ whole genome shotgun (WGS) entry which is preliminary data.</text>
</comment>
<sequence length="134" mass="15838">MKLIINDTISIFEIQDQFSKKYPFLKIEFFSQPHDIHVGSRKENLIPANLQLKDCRKKHNEGTIELEPETTVAQLERQFQEIFGLYIQVFRKSGNVWIETTVTDDWTFAKQNDEAESFYQEMESIKRNDPNPPI</sequence>
<reference evidence="1 2" key="1">
    <citation type="submission" date="2020-10" db="EMBL/GenBank/DDBJ databases">
        <title>Connecting structure to function with the recovery of over 1000 high-quality activated sludge metagenome-assembled genomes encoding full-length rRNA genes using long-read sequencing.</title>
        <authorList>
            <person name="Singleton C.M."/>
            <person name="Petriglieri F."/>
            <person name="Kristensen J.M."/>
            <person name="Kirkegaard R.H."/>
            <person name="Michaelsen T.Y."/>
            <person name="Andersen M.H."/>
            <person name="Karst S.M."/>
            <person name="Dueholm M.S."/>
            <person name="Nielsen P.H."/>
            <person name="Albertsen M."/>
        </authorList>
    </citation>
    <scope>NUCLEOTIDE SEQUENCE [LARGE SCALE GENOMIC DNA]</scope>
    <source>
        <strain evidence="1">Ribe_18-Q3-R11-54_BAT3C.373</strain>
    </source>
</reference>
<gene>
    <name evidence="1" type="ORF">IPO85_13450</name>
</gene>
<evidence type="ECO:0000313" key="2">
    <source>
        <dbReference type="Proteomes" id="UP000808349"/>
    </source>
</evidence>
<dbReference type="AlphaFoldDB" id="A0A9D7SC58"/>
<accession>A0A9D7SC58</accession>
<name>A0A9D7SC58_9BACT</name>
<proteinExistence type="predicted"/>
<evidence type="ECO:0000313" key="1">
    <source>
        <dbReference type="EMBL" id="MBK9718489.1"/>
    </source>
</evidence>
<organism evidence="1 2">
    <name type="scientific">Candidatus Defluviibacterium haderslevense</name>
    <dbReference type="NCBI Taxonomy" id="2981993"/>
    <lineage>
        <taxon>Bacteria</taxon>
        <taxon>Pseudomonadati</taxon>
        <taxon>Bacteroidota</taxon>
        <taxon>Saprospiria</taxon>
        <taxon>Saprospirales</taxon>
        <taxon>Saprospiraceae</taxon>
        <taxon>Candidatus Defluviibacterium</taxon>
    </lineage>
</organism>
<protein>
    <submittedName>
        <fullName evidence="1">Uncharacterized protein</fullName>
    </submittedName>
</protein>